<dbReference type="EMBL" id="LICA01000002">
    <property type="protein sequence ID" value="KRO97444.1"/>
    <property type="molecule type" value="Genomic_DNA"/>
</dbReference>
<proteinExistence type="predicted"/>
<keyword evidence="1" id="KW-0812">Transmembrane</keyword>
<protein>
    <recommendedName>
        <fullName evidence="4">Type II secretion system protein GspH</fullName>
    </recommendedName>
</protein>
<reference evidence="2 3" key="1">
    <citation type="submission" date="2015-10" db="EMBL/GenBank/DDBJ databases">
        <title>Metagenome-Assembled Genomes uncover a global brackish microbiome.</title>
        <authorList>
            <person name="Hugerth L.W."/>
            <person name="Larsson J."/>
            <person name="Alneberg J."/>
            <person name="Lindh M.V."/>
            <person name="Legrand C."/>
            <person name="Pinhassi J."/>
            <person name="Andersson A.F."/>
        </authorList>
    </citation>
    <scope>NUCLEOTIDE SEQUENCE [LARGE SCALE GENOMIC DNA]</scope>
    <source>
        <strain evidence="2">BACL26 MAG-121220-bin70</strain>
    </source>
</reference>
<feature type="transmembrane region" description="Helical" evidence="1">
    <location>
        <begin position="20"/>
        <end position="44"/>
    </location>
</feature>
<accession>A0A0R2UDY9</accession>
<gene>
    <name evidence="2" type="ORF">ABS24_06805</name>
</gene>
<evidence type="ECO:0000256" key="1">
    <source>
        <dbReference type="SAM" id="Phobius"/>
    </source>
</evidence>
<dbReference type="InterPro" id="IPR012902">
    <property type="entry name" value="N_methyl_site"/>
</dbReference>
<name>A0A0R2UDY9_9GAMM</name>
<evidence type="ECO:0000313" key="2">
    <source>
        <dbReference type="EMBL" id="KRO97444.1"/>
    </source>
</evidence>
<sequence length="203" mass="22838">MLYSPANSNAYLGFMKRSQGFTLIELLIVVAIVVILSAISGLAINQAFDRRYSAEADKLLIWMQQLSERSSLEGAAYGVVTETDNDRREATQLRALVYFNNRWIAVTSPEPFVLGTESNVDWDMDMQEEELLPQSQPQALGLMDSDGLKATEKEFLLPEMAFLPDGYIEPQGAIQLSFESSELTYSFVWDDEVSMMILESNIL</sequence>
<dbReference type="NCBIfam" id="TIGR02532">
    <property type="entry name" value="IV_pilin_GFxxxE"/>
    <property type="match status" value="1"/>
</dbReference>
<comment type="caution">
    <text evidence="2">The sequence shown here is derived from an EMBL/GenBank/DDBJ whole genome shotgun (WGS) entry which is preliminary data.</text>
</comment>
<dbReference type="InterPro" id="IPR045584">
    <property type="entry name" value="Pilin-like"/>
</dbReference>
<dbReference type="Proteomes" id="UP000051213">
    <property type="component" value="Unassembled WGS sequence"/>
</dbReference>
<organism evidence="2 3">
    <name type="scientific">SAR92 bacterium BACL26 MAG-121220-bin70</name>
    <dbReference type="NCBI Taxonomy" id="1655626"/>
    <lineage>
        <taxon>Bacteria</taxon>
        <taxon>Pseudomonadati</taxon>
        <taxon>Pseudomonadota</taxon>
        <taxon>Gammaproteobacteria</taxon>
        <taxon>Cellvibrionales</taxon>
        <taxon>Porticoccaceae</taxon>
        <taxon>SAR92 clade</taxon>
    </lineage>
</organism>
<dbReference type="Pfam" id="PF07963">
    <property type="entry name" value="N_methyl"/>
    <property type="match status" value="1"/>
</dbReference>
<dbReference type="Gene3D" id="3.30.700.10">
    <property type="entry name" value="Glycoprotein, Type 4 Pilin"/>
    <property type="match status" value="1"/>
</dbReference>
<evidence type="ECO:0000313" key="3">
    <source>
        <dbReference type="Proteomes" id="UP000051213"/>
    </source>
</evidence>
<dbReference type="AlphaFoldDB" id="A0A0R2UDY9"/>
<evidence type="ECO:0008006" key="4">
    <source>
        <dbReference type="Google" id="ProtNLM"/>
    </source>
</evidence>
<dbReference type="PROSITE" id="PS00409">
    <property type="entry name" value="PROKAR_NTER_METHYL"/>
    <property type="match status" value="1"/>
</dbReference>
<keyword evidence="1" id="KW-0472">Membrane</keyword>
<dbReference type="SUPFAM" id="SSF54523">
    <property type="entry name" value="Pili subunits"/>
    <property type="match status" value="1"/>
</dbReference>
<keyword evidence="1" id="KW-1133">Transmembrane helix</keyword>